<name>A0A1B0CF45_LUTLO</name>
<proteinExistence type="inferred from homology"/>
<feature type="region of interest" description="Disordered" evidence="2">
    <location>
        <begin position="346"/>
        <end position="372"/>
    </location>
</feature>
<reference evidence="3" key="2">
    <citation type="journal article" date="2020" name="BMC">
        <title>Leishmania infection induces a limited differential gene expression in the sand fly midgut.</title>
        <authorList>
            <person name="Coutinho-Abreu I.V."/>
            <person name="Serafim T.D."/>
            <person name="Meneses C."/>
            <person name="Kamhawi S."/>
            <person name="Oliveira F."/>
            <person name="Valenzuela J.G."/>
        </authorList>
    </citation>
    <scope>NUCLEOTIDE SEQUENCE</scope>
    <source>
        <strain evidence="3">Jacobina</strain>
        <tissue evidence="3">Midgut</tissue>
    </source>
</reference>
<accession>A0A1B0CF45</accession>
<dbReference type="VEuPathDB" id="VectorBase:LLOJ002965"/>
<evidence type="ECO:0000256" key="2">
    <source>
        <dbReference type="SAM" id="MobiDB-lite"/>
    </source>
</evidence>
<dbReference type="InterPro" id="IPR009348">
    <property type="entry name" value="NPR2-like"/>
</dbReference>
<evidence type="ECO:0000256" key="1">
    <source>
        <dbReference type="ARBA" id="ARBA00008433"/>
    </source>
</evidence>
<reference evidence="5" key="1">
    <citation type="submission" date="2012-05" db="EMBL/GenBank/DDBJ databases">
        <title>Whole Genome Assembly of Lutzomyia longipalpis.</title>
        <authorList>
            <person name="Richards S."/>
            <person name="Qu C."/>
            <person name="Dillon R."/>
            <person name="Worley K."/>
            <person name="Scherer S."/>
            <person name="Batterton M."/>
            <person name="Taylor A."/>
            <person name="Hawes A."/>
            <person name="Hernandez B."/>
            <person name="Kovar C."/>
            <person name="Mandapat C."/>
            <person name="Pham C."/>
            <person name="Qu C."/>
            <person name="Jing C."/>
            <person name="Bess C."/>
            <person name="Bandaranaike D."/>
            <person name="Ngo D."/>
            <person name="Ongeri F."/>
            <person name="Arias F."/>
            <person name="Lara F."/>
            <person name="Weissenberger G."/>
            <person name="Kamau G."/>
            <person name="Han H."/>
            <person name="Shen H."/>
            <person name="Dinh H."/>
            <person name="Khalil I."/>
            <person name="Jones J."/>
            <person name="Shafer J."/>
            <person name="Jayaseelan J."/>
            <person name="Quiroz J."/>
            <person name="Blankenburg K."/>
            <person name="Nguyen L."/>
            <person name="Jackson L."/>
            <person name="Francisco L."/>
            <person name="Tang L.-Y."/>
            <person name="Pu L.-L."/>
            <person name="Perales L."/>
            <person name="Lorensuhewa L."/>
            <person name="Munidasa M."/>
            <person name="Coyle M."/>
            <person name="Taylor M."/>
            <person name="Puazo M."/>
            <person name="Firestine M."/>
            <person name="Scheel M."/>
            <person name="Javaid M."/>
            <person name="Wang M."/>
            <person name="Li M."/>
            <person name="Tabassum N."/>
            <person name="Saada N."/>
            <person name="Osuji N."/>
            <person name="Aqrawi P."/>
            <person name="Fu Q."/>
            <person name="Thornton R."/>
            <person name="Raj R."/>
            <person name="Goodspeed R."/>
            <person name="Mata R."/>
            <person name="Najjar R."/>
            <person name="Gubbala S."/>
            <person name="Lee S."/>
            <person name="Denson S."/>
            <person name="Patil S."/>
            <person name="Macmil S."/>
            <person name="Qi S."/>
            <person name="Matskevitch T."/>
            <person name="Palculict T."/>
            <person name="Mathew T."/>
            <person name="Vee V."/>
            <person name="Velamala V."/>
            <person name="Korchina V."/>
            <person name="Cai W."/>
            <person name="Liu W."/>
            <person name="Dai W."/>
            <person name="Zou X."/>
            <person name="Zhu Y."/>
            <person name="Zhang Y."/>
            <person name="Wu Y.-Q."/>
            <person name="Xin Y."/>
            <person name="Nazarath L."/>
            <person name="Kovar C."/>
            <person name="Han Y."/>
            <person name="Muzny D."/>
            <person name="Gibbs R."/>
        </authorList>
    </citation>
    <scope>NUCLEOTIDE SEQUENCE [LARGE SCALE GENOMIC DNA]</scope>
    <source>
        <strain evidence="5">Jacobina</strain>
    </source>
</reference>
<dbReference type="GO" id="GO:1990130">
    <property type="term" value="C:GATOR1 complex"/>
    <property type="evidence" value="ECO:0007669"/>
    <property type="project" value="TreeGrafter"/>
</dbReference>
<sequence>MKRERNPIECIFLCEFHAIAGPRIMIQVPSDFVSREVFQTVNRYIIPKVQQLQRTFICLSMLGMKILGYPQKILSNSYARNAFHFNVCFVFRPTTRSVAFEPVVRKLTEYLMDLELSDKMLSHATNEQIFQTLQNFLTRIRNDINRTGICLLQEGTTTIPLCVTEPECGESAAGVIVGAHQAPVILPSFHGYDKDQWDLTTLRLLPYITGFNHVGRISALADVALDLVRECIRHLVVLRVAILVPLFQYSNMYRPTPRLANLAKCPRLQKRCIAQCSKVPARCDVRDVFRMFASMAHGATYGEICVRFNPAALSINDRQMVLFGLLEGLIRTVHRYPVSLSVRHHPPDEARLSRPLPTARPATTAPQRQHKPFTGRTCTHEICCSGGFSSRQLDSLLERDQECVVLYK</sequence>
<keyword evidence="5" id="KW-1185">Reference proteome</keyword>
<dbReference type="GO" id="GO:1904262">
    <property type="term" value="P:negative regulation of TORC1 signaling"/>
    <property type="evidence" value="ECO:0007669"/>
    <property type="project" value="TreeGrafter"/>
</dbReference>
<dbReference type="GO" id="GO:0005096">
    <property type="term" value="F:GTPase activator activity"/>
    <property type="evidence" value="ECO:0007669"/>
    <property type="project" value="TreeGrafter"/>
</dbReference>
<dbReference type="PANTHER" id="PTHR12991:SF10">
    <property type="entry name" value="GATOR COMPLEX PROTEIN NPRL2"/>
    <property type="match status" value="1"/>
</dbReference>
<dbReference type="EMBL" id="AJWK01009692">
    <property type="status" value="NOT_ANNOTATED_CDS"/>
    <property type="molecule type" value="Genomic_DNA"/>
</dbReference>
<evidence type="ECO:0000313" key="4">
    <source>
        <dbReference type="EnsemblMetazoa" id="LLOJ002965-PA"/>
    </source>
</evidence>
<comment type="similarity">
    <text evidence="1">Belongs to the NPR2 family.</text>
</comment>
<dbReference type="KEGG" id="lll:129791927"/>
<dbReference type="OrthoDB" id="338854at2759"/>
<dbReference type="EnsemblMetazoa" id="LLOJ002965-RA">
    <property type="protein sequence ID" value="LLOJ002965-PA"/>
    <property type="gene ID" value="LLOJ002965"/>
</dbReference>
<dbReference type="GO" id="GO:0010508">
    <property type="term" value="P:positive regulation of autophagy"/>
    <property type="evidence" value="ECO:0007669"/>
    <property type="project" value="TreeGrafter"/>
</dbReference>
<dbReference type="GO" id="GO:0034198">
    <property type="term" value="P:cellular response to amino acid starvation"/>
    <property type="evidence" value="ECO:0007669"/>
    <property type="project" value="TreeGrafter"/>
</dbReference>
<dbReference type="VEuPathDB" id="VectorBase:LLONM1_002215"/>
<dbReference type="GO" id="GO:0005774">
    <property type="term" value="C:vacuolar membrane"/>
    <property type="evidence" value="ECO:0007669"/>
    <property type="project" value="TreeGrafter"/>
</dbReference>
<dbReference type="GeneID" id="129791927"/>
<dbReference type="EMBL" id="GITU01006115">
    <property type="protein sequence ID" value="MBC1174818.1"/>
    <property type="molecule type" value="Transcribed_RNA"/>
</dbReference>
<evidence type="ECO:0000313" key="5">
    <source>
        <dbReference type="Proteomes" id="UP000092461"/>
    </source>
</evidence>
<dbReference type="PANTHER" id="PTHR12991">
    <property type="entry name" value="NITROGEN PERMEASE REGULATOR 2/TUMOR SUPPRESSOR CANDIDATE 4"/>
    <property type="match status" value="1"/>
</dbReference>
<reference evidence="4" key="3">
    <citation type="submission" date="2020-05" db="UniProtKB">
        <authorList>
            <consortium name="EnsemblMetazoa"/>
        </authorList>
    </citation>
    <scope>IDENTIFICATION</scope>
    <source>
        <strain evidence="4">Jacobina</strain>
    </source>
</reference>
<evidence type="ECO:0000313" key="3">
    <source>
        <dbReference type="EMBL" id="MBC1174818.1"/>
    </source>
</evidence>
<dbReference type="Proteomes" id="UP000092461">
    <property type="component" value="Unassembled WGS sequence"/>
</dbReference>
<dbReference type="RefSeq" id="XP_055686570.1">
    <property type="nucleotide sequence ID" value="XM_055830595.1"/>
</dbReference>
<organism evidence="4 5">
    <name type="scientific">Lutzomyia longipalpis</name>
    <name type="common">Sand fly</name>
    <dbReference type="NCBI Taxonomy" id="7200"/>
    <lineage>
        <taxon>Eukaryota</taxon>
        <taxon>Metazoa</taxon>
        <taxon>Ecdysozoa</taxon>
        <taxon>Arthropoda</taxon>
        <taxon>Hexapoda</taxon>
        <taxon>Insecta</taxon>
        <taxon>Pterygota</taxon>
        <taxon>Neoptera</taxon>
        <taxon>Endopterygota</taxon>
        <taxon>Diptera</taxon>
        <taxon>Nematocera</taxon>
        <taxon>Psychodoidea</taxon>
        <taxon>Psychodidae</taxon>
        <taxon>Lutzomyia</taxon>
        <taxon>Lutzomyia</taxon>
    </lineage>
</organism>
<dbReference type="Pfam" id="PF06218">
    <property type="entry name" value="NPR2"/>
    <property type="match status" value="1"/>
</dbReference>
<protein>
    <submittedName>
        <fullName evidence="3">Putative nitrogen permease regulator 2-like protein corethrella appendiculata</fullName>
    </submittedName>
</protein>
<feature type="compositionally biased region" description="Low complexity" evidence="2">
    <location>
        <begin position="357"/>
        <end position="367"/>
    </location>
</feature>
<dbReference type="AlphaFoldDB" id="A0A1B0CF45"/>